<keyword evidence="3" id="KW-0547">Nucleotide-binding</keyword>
<feature type="compositionally biased region" description="Polar residues" evidence="9">
    <location>
        <begin position="423"/>
        <end position="434"/>
    </location>
</feature>
<evidence type="ECO:0000256" key="4">
    <source>
        <dbReference type="ARBA" id="ARBA00022801"/>
    </source>
</evidence>
<evidence type="ECO:0000256" key="6">
    <source>
        <dbReference type="ARBA" id="ARBA00023136"/>
    </source>
</evidence>
<evidence type="ECO:0000259" key="10">
    <source>
        <dbReference type="SMART" id="SM00382"/>
    </source>
</evidence>
<feature type="region of interest" description="Disordered" evidence="9">
    <location>
        <begin position="385"/>
        <end position="434"/>
    </location>
</feature>
<proteinExistence type="inferred from homology"/>
<keyword evidence="12" id="KW-1185">Reference proteome</keyword>
<protein>
    <recommendedName>
        <fullName evidence="8">Peroxisomal ATPase PEX1</fullName>
    </recommendedName>
    <alternativeName>
        <fullName evidence="7">Peroxin-1</fullName>
    </alternativeName>
</protein>
<dbReference type="InterPro" id="IPR003960">
    <property type="entry name" value="ATPase_AAA_CS"/>
</dbReference>
<dbReference type="GO" id="GO:0005524">
    <property type="term" value="F:ATP binding"/>
    <property type="evidence" value="ECO:0007669"/>
    <property type="project" value="UniProtKB-KW"/>
</dbReference>
<dbReference type="InterPro" id="IPR027417">
    <property type="entry name" value="P-loop_NTPase"/>
</dbReference>
<evidence type="ECO:0000256" key="9">
    <source>
        <dbReference type="SAM" id="MobiDB-lite"/>
    </source>
</evidence>
<dbReference type="Gene3D" id="3.40.50.300">
    <property type="entry name" value="P-loop containing nucleotide triphosphate hydrolases"/>
    <property type="match status" value="2"/>
</dbReference>
<gene>
    <name evidence="11" type="ORF">TrVE_jg517</name>
</gene>
<feature type="compositionally biased region" description="Pro residues" evidence="9">
    <location>
        <begin position="390"/>
        <end position="399"/>
    </location>
</feature>
<keyword evidence="4" id="KW-0378">Hydrolase</keyword>
<name>A0A9W6Z701_9STRA</name>
<dbReference type="SUPFAM" id="SSF52540">
    <property type="entry name" value="P-loop containing nucleoside triphosphate hydrolases"/>
    <property type="match status" value="2"/>
</dbReference>
<evidence type="ECO:0000256" key="7">
    <source>
        <dbReference type="ARBA" id="ARBA00032509"/>
    </source>
</evidence>
<evidence type="ECO:0000256" key="8">
    <source>
        <dbReference type="ARBA" id="ARBA00034532"/>
    </source>
</evidence>
<dbReference type="InterPro" id="IPR003593">
    <property type="entry name" value="AAA+_ATPase"/>
</dbReference>
<evidence type="ECO:0000256" key="2">
    <source>
        <dbReference type="ARBA" id="ARBA00006914"/>
    </source>
</evidence>
<feature type="compositionally biased region" description="Low complexity" evidence="9">
    <location>
        <begin position="408"/>
        <end position="418"/>
    </location>
</feature>
<dbReference type="InterPro" id="IPR050168">
    <property type="entry name" value="AAA_ATPase_domain"/>
</dbReference>
<comment type="subcellular location">
    <subcellularLocation>
        <location evidence="1">Membrane</location>
    </subcellularLocation>
</comment>
<dbReference type="SMART" id="SM00382">
    <property type="entry name" value="AAA"/>
    <property type="match status" value="2"/>
</dbReference>
<feature type="domain" description="AAA+ ATPase" evidence="10">
    <location>
        <begin position="773"/>
        <end position="910"/>
    </location>
</feature>
<dbReference type="FunFam" id="3.40.50.300:FF:000149">
    <property type="entry name" value="Nuclear valosin-containing protein-like"/>
    <property type="match status" value="1"/>
</dbReference>
<comment type="similarity">
    <text evidence="2">Belongs to the AAA ATPase family.</text>
</comment>
<accession>A0A9W6Z701</accession>
<dbReference type="PROSITE" id="PS00674">
    <property type="entry name" value="AAA"/>
    <property type="match status" value="1"/>
</dbReference>
<dbReference type="Proteomes" id="UP001165160">
    <property type="component" value="Unassembled WGS sequence"/>
</dbReference>
<dbReference type="GO" id="GO:0016558">
    <property type="term" value="P:protein import into peroxisome matrix"/>
    <property type="evidence" value="ECO:0007669"/>
    <property type="project" value="TreeGrafter"/>
</dbReference>
<dbReference type="InterPro" id="IPR003959">
    <property type="entry name" value="ATPase_AAA_core"/>
</dbReference>
<keyword evidence="5" id="KW-0067">ATP-binding</keyword>
<dbReference type="EMBL" id="BRXX01000548">
    <property type="protein sequence ID" value="GMH46581.1"/>
    <property type="molecule type" value="Genomic_DNA"/>
</dbReference>
<dbReference type="Gene3D" id="3.10.330.10">
    <property type="match status" value="1"/>
</dbReference>
<dbReference type="PANTHER" id="PTHR23077:SF12">
    <property type="entry name" value="PEROXISOMAL ATPASE PEX1"/>
    <property type="match status" value="1"/>
</dbReference>
<dbReference type="GO" id="GO:0005829">
    <property type="term" value="C:cytosol"/>
    <property type="evidence" value="ECO:0007669"/>
    <property type="project" value="TreeGrafter"/>
</dbReference>
<evidence type="ECO:0000313" key="11">
    <source>
        <dbReference type="EMBL" id="GMH46581.1"/>
    </source>
</evidence>
<dbReference type="Gene3D" id="1.10.8.60">
    <property type="match status" value="1"/>
</dbReference>
<comment type="caution">
    <text evidence="11">The sequence shown here is derived from an EMBL/GenBank/DDBJ whole genome shotgun (WGS) entry which is preliminary data.</text>
</comment>
<keyword evidence="6" id="KW-0472">Membrane</keyword>
<dbReference type="GO" id="GO:0016887">
    <property type="term" value="F:ATP hydrolysis activity"/>
    <property type="evidence" value="ECO:0007669"/>
    <property type="project" value="InterPro"/>
</dbReference>
<evidence type="ECO:0000256" key="5">
    <source>
        <dbReference type="ARBA" id="ARBA00022840"/>
    </source>
</evidence>
<evidence type="ECO:0000256" key="3">
    <source>
        <dbReference type="ARBA" id="ARBA00022741"/>
    </source>
</evidence>
<sequence length="1017" mass="111487">MPIFLPVREASDASSHFIRLSAAALTSLTSDKTSPSSSSSFLPLKLSTQCKSHHYFTSYNGGVLQDPDPVVELPRLIFAALHSPTTISTSILSTPMPPVASKLNISPMKMEDWDAIELNAEYLEEILLSQYSVLFPDQILSVMLPGNFHVRMKVMNPDFPENSECALLKDATELIIEPNPRTKLPPSFKASKPLRLLPSVSDARREIPDWDEVWSKQYDHQTLSAIKSPPPLTIHINKTTLTEIPGYEEMSTQFPSSIPVVAIYKWEPPSAKKQPTYSYGNFRSPTPTKKIFYATIIPTYNVPSSETAVLPPSLRYSLSLSVFESVQIKVLSPSELQLASKLGDSVTPKLEGNFSLSKAQAKAPRVFAPNSILFDGDDLTFSRVSKITAPTPPPEPPSNAPGQKPSNPDSLPPLFYLPLPQPTNNNTSRPNQLPQLPAASSAVFKLTPSIPIPVLGKEQASILQGLYDDILSESSSSASSTDVNQCHLLVGAEGSGKTHIALNLCVKLRLAAPNPFSSVYVDFKMLQINYPKMNELLNKITQLARLALSTSPSVLILDNVDVLAPFIDDKDAQVMNLSMMIDQGGLVADHIVYILEEIAKTGSGVSVLITAKGKDKLNKLLSNPDYKRLRPPRTIQNYDGPDRITLFKRLLSHNKYMLAEDFNTDKFTLDTESCLPIDVVKLIEMIKHNLRLRFLGRFNPNEDESGVVVRQADIDRALANFSPSSLKGAKLTKQTAVEWDDIGGLFKAKAKLIEVFENPIKYRKIFENSPIKIPKGGILFGPTGCGKTLLGSAIAKKSNLNFISVKGPELLDKFIGASEAAVRDVFARAEVASPCLIFFDEFESLAPKRGNDSTGVTDRVVNQLLTFLDGVEVSKGEVFVLAATSRIDMIDAALLRPGRLDLKIEVNLPSKPERSDILKRIISKNSLHVDVGVVETAVATGALHDGYNAADIQAVCNSAYLAAVHSAIEGKKPGEVKEEQVKITAKHFFEAVRATKPSSVKIVEDEEFKVSSRVAFH</sequence>
<dbReference type="InterPro" id="IPR029067">
    <property type="entry name" value="CDC48_domain_2-like_sf"/>
</dbReference>
<reference evidence="12" key="1">
    <citation type="journal article" date="2023" name="Commun. Biol.">
        <title>Genome analysis of Parmales, the sister group of diatoms, reveals the evolutionary specialization of diatoms from phago-mixotrophs to photoautotrophs.</title>
        <authorList>
            <person name="Ban H."/>
            <person name="Sato S."/>
            <person name="Yoshikawa S."/>
            <person name="Yamada K."/>
            <person name="Nakamura Y."/>
            <person name="Ichinomiya M."/>
            <person name="Sato N."/>
            <person name="Blanc-Mathieu R."/>
            <person name="Endo H."/>
            <person name="Kuwata A."/>
            <person name="Ogata H."/>
        </authorList>
    </citation>
    <scope>NUCLEOTIDE SEQUENCE [LARGE SCALE GENOMIC DNA]</scope>
    <source>
        <strain evidence="12">NIES 3699</strain>
    </source>
</reference>
<evidence type="ECO:0000313" key="12">
    <source>
        <dbReference type="Proteomes" id="UP001165160"/>
    </source>
</evidence>
<dbReference type="InterPro" id="IPR015342">
    <property type="entry name" value="PEX1-N_C-lobe"/>
</dbReference>
<dbReference type="SUPFAM" id="SSF54585">
    <property type="entry name" value="Cdc48 domain 2-like"/>
    <property type="match status" value="1"/>
</dbReference>
<dbReference type="AlphaFoldDB" id="A0A9W6Z701"/>
<evidence type="ECO:0000256" key="1">
    <source>
        <dbReference type="ARBA" id="ARBA00004370"/>
    </source>
</evidence>
<dbReference type="Pfam" id="PF00004">
    <property type="entry name" value="AAA"/>
    <property type="match status" value="2"/>
</dbReference>
<dbReference type="PANTHER" id="PTHR23077">
    <property type="entry name" value="AAA-FAMILY ATPASE"/>
    <property type="match status" value="1"/>
</dbReference>
<organism evidence="11 12">
    <name type="scientific">Triparma verrucosa</name>
    <dbReference type="NCBI Taxonomy" id="1606542"/>
    <lineage>
        <taxon>Eukaryota</taxon>
        <taxon>Sar</taxon>
        <taxon>Stramenopiles</taxon>
        <taxon>Ochrophyta</taxon>
        <taxon>Bolidophyceae</taxon>
        <taxon>Parmales</taxon>
        <taxon>Triparmaceae</taxon>
        <taxon>Triparma</taxon>
    </lineage>
</organism>
<feature type="domain" description="AAA+ ATPase" evidence="10">
    <location>
        <begin position="483"/>
        <end position="651"/>
    </location>
</feature>
<dbReference type="GO" id="GO:0005778">
    <property type="term" value="C:peroxisomal membrane"/>
    <property type="evidence" value="ECO:0007669"/>
    <property type="project" value="TreeGrafter"/>
</dbReference>
<dbReference type="Pfam" id="PF09262">
    <property type="entry name" value="PEX-1N"/>
    <property type="match status" value="1"/>
</dbReference>